<dbReference type="AlphaFoldDB" id="A0A562SKR3"/>
<keyword evidence="3" id="KW-1185">Reference proteome</keyword>
<comment type="caution">
    <text evidence="2">The sequence shown here is derived from an EMBL/GenBank/DDBJ whole genome shotgun (WGS) entry which is preliminary data.</text>
</comment>
<dbReference type="Pfam" id="PF12281">
    <property type="entry name" value="NTP_transf_8"/>
    <property type="match status" value="1"/>
</dbReference>
<dbReference type="OrthoDB" id="8250574at2"/>
<name>A0A562SKR3_9HYPH</name>
<organism evidence="2 3">
    <name type="scientific">Roseibium hamelinense</name>
    <dbReference type="NCBI Taxonomy" id="150831"/>
    <lineage>
        <taxon>Bacteria</taxon>
        <taxon>Pseudomonadati</taxon>
        <taxon>Pseudomonadota</taxon>
        <taxon>Alphaproteobacteria</taxon>
        <taxon>Hyphomicrobiales</taxon>
        <taxon>Stappiaceae</taxon>
        <taxon>Roseibium</taxon>
    </lineage>
</organism>
<dbReference type="EMBL" id="VLLF01000010">
    <property type="protein sequence ID" value="TWI81897.1"/>
    <property type="molecule type" value="Genomic_DNA"/>
</dbReference>
<evidence type="ECO:0000259" key="1">
    <source>
        <dbReference type="Pfam" id="PF12281"/>
    </source>
</evidence>
<feature type="domain" description="Nucleotidyltransferase-like" evidence="1">
    <location>
        <begin position="115"/>
        <end position="321"/>
    </location>
</feature>
<reference evidence="2 3" key="1">
    <citation type="submission" date="2019-07" db="EMBL/GenBank/DDBJ databases">
        <title>Genomic Encyclopedia of Archaeal and Bacterial Type Strains, Phase II (KMG-II): from individual species to whole genera.</title>
        <authorList>
            <person name="Goeker M."/>
        </authorList>
    </citation>
    <scope>NUCLEOTIDE SEQUENCE [LARGE SCALE GENOMIC DNA]</scope>
    <source>
        <strain evidence="2 3">ATCC BAA-252</strain>
    </source>
</reference>
<evidence type="ECO:0000313" key="2">
    <source>
        <dbReference type="EMBL" id="TWI81897.1"/>
    </source>
</evidence>
<dbReference type="InterPro" id="IPR058575">
    <property type="entry name" value="NTP_transf_8_dom"/>
</dbReference>
<protein>
    <recommendedName>
        <fullName evidence="1">Nucleotidyltransferase-like domain-containing protein</fullName>
    </recommendedName>
</protein>
<gene>
    <name evidence="2" type="ORF">JM93_03859</name>
</gene>
<dbReference type="Proteomes" id="UP000320593">
    <property type="component" value="Unassembled WGS sequence"/>
</dbReference>
<dbReference type="RefSeq" id="WP_145346527.1">
    <property type="nucleotide sequence ID" value="NZ_SMLY01000072.1"/>
</dbReference>
<sequence>MFEISQLDGDSIRDAIDARDRYDLLRSAQAEARHSYGGSMKFEARGEVEYLIRRPHGSSTRKSYGRRSPETEQTLEHFVDGKARVEERVAGLRKQLEDRAPVLRARGLGRVPLLTARVIRKLDDLGWLGTSLIVLGTNALYAYEAQAAVRIDASMVATGDVDILFDARRRLVMTGEVNEKGLIGALQTVDRSFERAKSKTYTAANKEGYMVDLLEPQDHDRIMREGHTRLSDHPEDLIATTTDSSRWLLNAPKFTATAFDERGLPLRIVTIDPRVYALQKQWIVENDVTRDPAKRYRDEQQARIVAEIATKYLRLSFDDPVLSGLPKSFRDLAEKLTETGDTHSHEW</sequence>
<proteinExistence type="predicted"/>
<accession>A0A562SKR3</accession>
<evidence type="ECO:0000313" key="3">
    <source>
        <dbReference type="Proteomes" id="UP000320593"/>
    </source>
</evidence>